<dbReference type="NCBIfam" id="TIGR00360">
    <property type="entry name" value="ComEC_N-term"/>
    <property type="match status" value="1"/>
</dbReference>
<keyword evidence="3 7" id="KW-0812">Transmembrane</keyword>
<dbReference type="CDD" id="cd07731">
    <property type="entry name" value="ComA-like_MBL-fold"/>
    <property type="match status" value="1"/>
</dbReference>
<feature type="transmembrane region" description="Helical" evidence="7">
    <location>
        <begin position="558"/>
        <end position="575"/>
    </location>
</feature>
<gene>
    <name evidence="9" type="ORF">Pan44_31670</name>
</gene>
<keyword evidence="4 7" id="KW-1133">Transmembrane helix</keyword>
<name>A0A517SG61_9PLAN</name>
<evidence type="ECO:0000256" key="6">
    <source>
        <dbReference type="SAM" id="MobiDB-lite"/>
    </source>
</evidence>
<feature type="domain" description="Metallo-beta-lactamase" evidence="8">
    <location>
        <begin position="592"/>
        <end position="793"/>
    </location>
</feature>
<dbReference type="Proteomes" id="UP000315700">
    <property type="component" value="Chromosome"/>
</dbReference>
<dbReference type="OrthoDB" id="9761531at2"/>
<keyword evidence="10" id="KW-1185">Reference proteome</keyword>
<feature type="transmembrane region" description="Helical" evidence="7">
    <location>
        <begin position="507"/>
        <end position="527"/>
    </location>
</feature>
<comment type="subcellular location">
    <subcellularLocation>
        <location evidence="1">Cell membrane</location>
        <topology evidence="1">Multi-pass membrane protein</topology>
    </subcellularLocation>
</comment>
<keyword evidence="5 7" id="KW-0472">Membrane</keyword>
<dbReference type="InterPro" id="IPR035681">
    <property type="entry name" value="ComA-like_MBL"/>
</dbReference>
<dbReference type="SUPFAM" id="SSF56281">
    <property type="entry name" value="Metallo-hydrolase/oxidoreductase"/>
    <property type="match status" value="1"/>
</dbReference>
<feature type="transmembrane region" description="Helical" evidence="7">
    <location>
        <begin position="385"/>
        <end position="404"/>
    </location>
</feature>
<protein>
    <submittedName>
        <fullName evidence="9">ComEC family competence protein</fullName>
    </submittedName>
</protein>
<dbReference type="SMART" id="SM00849">
    <property type="entry name" value="Lactamase_B"/>
    <property type="match status" value="1"/>
</dbReference>
<evidence type="ECO:0000313" key="10">
    <source>
        <dbReference type="Proteomes" id="UP000315700"/>
    </source>
</evidence>
<evidence type="ECO:0000259" key="8">
    <source>
        <dbReference type="SMART" id="SM00849"/>
    </source>
</evidence>
<feature type="transmembrane region" description="Helical" evidence="7">
    <location>
        <begin position="53"/>
        <end position="73"/>
    </location>
</feature>
<dbReference type="Pfam" id="PF13567">
    <property type="entry name" value="DUF4131"/>
    <property type="match status" value="1"/>
</dbReference>
<evidence type="ECO:0000256" key="3">
    <source>
        <dbReference type="ARBA" id="ARBA00022692"/>
    </source>
</evidence>
<feature type="region of interest" description="Disordered" evidence="6">
    <location>
        <begin position="1"/>
        <end position="30"/>
    </location>
</feature>
<dbReference type="EMBL" id="CP036271">
    <property type="protein sequence ID" value="QDT55125.1"/>
    <property type="molecule type" value="Genomic_DNA"/>
</dbReference>
<dbReference type="InterPro" id="IPR036866">
    <property type="entry name" value="RibonucZ/Hydroxyglut_hydro"/>
</dbReference>
<dbReference type="PANTHER" id="PTHR30619:SF1">
    <property type="entry name" value="RECOMBINATION PROTEIN 2"/>
    <property type="match status" value="1"/>
</dbReference>
<dbReference type="AlphaFoldDB" id="A0A517SG61"/>
<dbReference type="KEGG" id="ccos:Pan44_31670"/>
<proteinExistence type="predicted"/>
<feature type="transmembrane region" description="Helical" evidence="7">
    <location>
        <begin position="441"/>
        <end position="474"/>
    </location>
</feature>
<dbReference type="InterPro" id="IPR001279">
    <property type="entry name" value="Metallo-B-lactamas"/>
</dbReference>
<reference evidence="9 10" key="1">
    <citation type="submission" date="2019-02" db="EMBL/GenBank/DDBJ databases">
        <title>Deep-cultivation of Planctomycetes and their phenomic and genomic characterization uncovers novel biology.</title>
        <authorList>
            <person name="Wiegand S."/>
            <person name="Jogler M."/>
            <person name="Boedeker C."/>
            <person name="Pinto D."/>
            <person name="Vollmers J."/>
            <person name="Rivas-Marin E."/>
            <person name="Kohn T."/>
            <person name="Peeters S.H."/>
            <person name="Heuer A."/>
            <person name="Rast P."/>
            <person name="Oberbeckmann S."/>
            <person name="Bunk B."/>
            <person name="Jeske O."/>
            <person name="Meyerdierks A."/>
            <person name="Storesund J.E."/>
            <person name="Kallscheuer N."/>
            <person name="Luecker S."/>
            <person name="Lage O.M."/>
            <person name="Pohl T."/>
            <person name="Merkel B.J."/>
            <person name="Hornburger P."/>
            <person name="Mueller R.-W."/>
            <person name="Bruemmer F."/>
            <person name="Labrenz M."/>
            <person name="Spormann A.M."/>
            <person name="Op den Camp H."/>
            <person name="Overmann J."/>
            <person name="Amann R."/>
            <person name="Jetten M.S.M."/>
            <person name="Mascher T."/>
            <person name="Medema M.H."/>
            <person name="Devos D.P."/>
            <person name="Kaster A.-K."/>
            <person name="Ovreas L."/>
            <person name="Rohde M."/>
            <person name="Galperin M.Y."/>
            <person name="Jogler C."/>
        </authorList>
    </citation>
    <scope>NUCLEOTIDE SEQUENCE [LARGE SCALE GENOMIC DNA]</scope>
    <source>
        <strain evidence="9 10">Pan44</strain>
    </source>
</reference>
<dbReference type="Pfam" id="PF00753">
    <property type="entry name" value="Lactamase_B"/>
    <property type="match status" value="1"/>
</dbReference>
<evidence type="ECO:0000256" key="4">
    <source>
        <dbReference type="ARBA" id="ARBA00022989"/>
    </source>
</evidence>
<dbReference type="PANTHER" id="PTHR30619">
    <property type="entry name" value="DNA INTERNALIZATION/COMPETENCE PROTEIN COMEC/REC2"/>
    <property type="match status" value="1"/>
</dbReference>
<evidence type="ECO:0000256" key="7">
    <source>
        <dbReference type="SAM" id="Phobius"/>
    </source>
</evidence>
<dbReference type="Gene3D" id="3.60.15.10">
    <property type="entry name" value="Ribonuclease Z/Hydroxyacylglutathione hydrolase-like"/>
    <property type="match status" value="1"/>
</dbReference>
<dbReference type="InterPro" id="IPR004477">
    <property type="entry name" value="ComEC_N"/>
</dbReference>
<organism evidence="9 10">
    <name type="scientific">Caulifigura coniformis</name>
    <dbReference type="NCBI Taxonomy" id="2527983"/>
    <lineage>
        <taxon>Bacteria</taxon>
        <taxon>Pseudomonadati</taxon>
        <taxon>Planctomycetota</taxon>
        <taxon>Planctomycetia</taxon>
        <taxon>Planctomycetales</taxon>
        <taxon>Planctomycetaceae</taxon>
        <taxon>Caulifigura</taxon>
    </lineage>
</organism>
<feature type="transmembrane region" description="Helical" evidence="7">
    <location>
        <begin position="292"/>
        <end position="313"/>
    </location>
</feature>
<dbReference type="Pfam" id="PF03772">
    <property type="entry name" value="Competence"/>
    <property type="match status" value="1"/>
</dbReference>
<sequence length="840" mass="90912">MTRPAGAVTSHDVPATSRLARSTRPPRFPDRSPLLPAAAAFAVGIVVDRHFSFPPVGLFLLALLSTIAAVTLWRSKWPGTLCLVAALATLGALRHHQVWTLRGPEDLSRIDLVDDTPVRLVGVVESPVDVRRSEESPDTPAWMWVDRSSFNLRAERLVGNQIVPTSGLVRVDVSGHLPPIEIGDRIEVLGHIRIPGEPRDPEGFDLRLWLKSQGIDRAIVVGHPEGVVRLGSAVTLRHRLSRVRHSLRSRSEQVLTQNLGPDVRAVGTSLLLGTRAGLTNEIRDAFIDSGTMHLLAISGLHVAILAGLVLAVCRLSGTSSTWTVLIVVSTLWGYALVTDLRPPVLRSVVLGCLAVLALAGARQVSGPNLLAGTAFLLLLWNPGDLFDLGAQLSFLAVGAILWSTKLIAAWRRSHSPDPLAPESTHWYRAWKWMRDKSAEGYVVTAAIWLFTLPLTLAWFHLFAPIGFLVNVILVPFSGPLLTAGFATLGVGLLAPSLAWIPATAYDFCLRVLMFVVHGAAHTPFANVPTPGPAAWQLAVFYGLLFAAIVVPRTLWKRRLWLSLGIAVVVMLGLAVRPRTAADLVVSFLDVGHGGAVLFEFPGGQTALFDAGSFGRGDAAGETIQRALETRRITGLDALILSHADADHYNAAASLLQRFPVGVVYVSQAFPDMTQRSVSRLCETVVGEQLPLRIIQAGDAMMLRGECTLDVLHPSGGFRDRLDNAHSIVLRARFAGRTVLVTGDVEKSGVRALLETHPPGRIDVFQAPHHGGRMSNTTDLARWALPRYVVACNRDDTVLPHLKNVYADADRILTSASHGTVTATIRRNGEIELATTRGNLP</sequence>
<feature type="transmembrane region" description="Helical" evidence="7">
    <location>
        <begin position="319"/>
        <end position="337"/>
    </location>
</feature>
<evidence type="ECO:0000256" key="1">
    <source>
        <dbReference type="ARBA" id="ARBA00004651"/>
    </source>
</evidence>
<evidence type="ECO:0000313" key="9">
    <source>
        <dbReference type="EMBL" id="QDT55125.1"/>
    </source>
</evidence>
<evidence type="ECO:0000256" key="5">
    <source>
        <dbReference type="ARBA" id="ARBA00023136"/>
    </source>
</evidence>
<feature type="transmembrane region" description="Helical" evidence="7">
    <location>
        <begin position="480"/>
        <end position="500"/>
    </location>
</feature>
<feature type="transmembrane region" description="Helical" evidence="7">
    <location>
        <begin position="533"/>
        <end position="551"/>
    </location>
</feature>
<dbReference type="InterPro" id="IPR052159">
    <property type="entry name" value="Competence_DNA_uptake"/>
</dbReference>
<dbReference type="GO" id="GO:0005886">
    <property type="term" value="C:plasma membrane"/>
    <property type="evidence" value="ECO:0007669"/>
    <property type="project" value="UniProtKB-SubCell"/>
</dbReference>
<accession>A0A517SG61</accession>
<dbReference type="FunCoup" id="A0A517SG61">
    <property type="interactions" value="175"/>
</dbReference>
<keyword evidence="2" id="KW-1003">Cell membrane</keyword>
<evidence type="ECO:0000256" key="2">
    <source>
        <dbReference type="ARBA" id="ARBA00022475"/>
    </source>
</evidence>
<feature type="transmembrane region" description="Helical" evidence="7">
    <location>
        <begin position="344"/>
        <end position="365"/>
    </location>
</feature>
<dbReference type="InParanoid" id="A0A517SG61"/>
<dbReference type="InterPro" id="IPR025405">
    <property type="entry name" value="DUF4131"/>
</dbReference>